<evidence type="ECO:0000256" key="1">
    <source>
        <dbReference type="SAM" id="MobiDB-lite"/>
    </source>
</evidence>
<evidence type="ECO:0000313" key="4">
    <source>
        <dbReference type="Proteomes" id="UP000694240"/>
    </source>
</evidence>
<feature type="region of interest" description="Disordered" evidence="1">
    <location>
        <begin position="55"/>
        <end position="80"/>
    </location>
</feature>
<proteinExistence type="predicted"/>
<evidence type="ECO:0008006" key="5">
    <source>
        <dbReference type="Google" id="ProtNLM"/>
    </source>
</evidence>
<organism evidence="3 4">
    <name type="scientific">Arabidopsis thaliana x Arabidopsis arenosa</name>
    <dbReference type="NCBI Taxonomy" id="1240361"/>
    <lineage>
        <taxon>Eukaryota</taxon>
        <taxon>Viridiplantae</taxon>
        <taxon>Streptophyta</taxon>
        <taxon>Embryophyta</taxon>
        <taxon>Tracheophyta</taxon>
        <taxon>Spermatophyta</taxon>
        <taxon>Magnoliopsida</taxon>
        <taxon>eudicotyledons</taxon>
        <taxon>Gunneridae</taxon>
        <taxon>Pentapetalae</taxon>
        <taxon>rosids</taxon>
        <taxon>malvids</taxon>
        <taxon>Brassicales</taxon>
        <taxon>Brassicaceae</taxon>
        <taxon>Camelineae</taxon>
        <taxon>Arabidopsis</taxon>
    </lineage>
</organism>
<accession>A0A8T2AZX0</accession>
<name>A0A8T2AZX0_9BRAS</name>
<gene>
    <name evidence="3" type="ORF">ISN45_Aa03g038970</name>
</gene>
<keyword evidence="4" id="KW-1185">Reference proteome</keyword>
<reference evidence="3 4" key="1">
    <citation type="submission" date="2020-12" db="EMBL/GenBank/DDBJ databases">
        <title>Concerted genomic and epigenomic changes stabilize Arabidopsis allopolyploids.</title>
        <authorList>
            <person name="Chen Z."/>
        </authorList>
    </citation>
    <scope>NUCLEOTIDE SEQUENCE [LARGE SCALE GENOMIC DNA]</scope>
    <source>
        <strain evidence="3">Allo738</strain>
        <tissue evidence="3">Leaf</tissue>
    </source>
</reference>
<feature type="chain" id="PRO_5035863627" description="Transmembrane protein" evidence="2">
    <location>
        <begin position="25"/>
        <end position="80"/>
    </location>
</feature>
<dbReference type="Proteomes" id="UP000694240">
    <property type="component" value="Chromosome 8"/>
</dbReference>
<sequence>MIVKLSQIKMVVTLFLLAFGLAQARYPTFPNEPFPPPPNRSVKISVNQFPGVTPPFFPPGHKKHPPVPRHESKNAKISVN</sequence>
<evidence type="ECO:0000256" key="2">
    <source>
        <dbReference type="SAM" id="SignalP"/>
    </source>
</evidence>
<dbReference type="AlphaFoldDB" id="A0A8T2AZX0"/>
<feature type="signal peptide" evidence="2">
    <location>
        <begin position="1"/>
        <end position="24"/>
    </location>
</feature>
<dbReference type="EMBL" id="JAEFBK010000008">
    <property type="protein sequence ID" value="KAG7579778.1"/>
    <property type="molecule type" value="Genomic_DNA"/>
</dbReference>
<keyword evidence="2" id="KW-0732">Signal</keyword>
<evidence type="ECO:0000313" key="3">
    <source>
        <dbReference type="EMBL" id="KAG7579778.1"/>
    </source>
</evidence>
<comment type="caution">
    <text evidence="3">The sequence shown here is derived from an EMBL/GenBank/DDBJ whole genome shotgun (WGS) entry which is preliminary data.</text>
</comment>
<protein>
    <recommendedName>
        <fullName evidence="5">Transmembrane protein</fullName>
    </recommendedName>
</protein>